<dbReference type="OrthoDB" id="3444343at2"/>
<dbReference type="Proteomes" id="UP000294513">
    <property type="component" value="Unassembled WGS sequence"/>
</dbReference>
<evidence type="ECO:0000313" key="3">
    <source>
        <dbReference type="Proteomes" id="UP000294513"/>
    </source>
</evidence>
<proteinExistence type="predicted"/>
<feature type="region of interest" description="Disordered" evidence="1">
    <location>
        <begin position="31"/>
        <end position="58"/>
    </location>
</feature>
<name>A0A4R5BZ19_9ACTN</name>
<dbReference type="SMART" id="SM00728">
    <property type="entry name" value="ChW"/>
    <property type="match status" value="1"/>
</dbReference>
<reference evidence="2 3" key="1">
    <citation type="submission" date="2019-03" db="EMBL/GenBank/DDBJ databases">
        <title>Draft genome sequences of novel Actinobacteria.</title>
        <authorList>
            <person name="Sahin N."/>
            <person name="Ay H."/>
            <person name="Saygin H."/>
        </authorList>
    </citation>
    <scope>NUCLEOTIDE SEQUENCE [LARGE SCALE GENOMIC DNA]</scope>
    <source>
        <strain evidence="2 3">H3C3</strain>
    </source>
</reference>
<comment type="caution">
    <text evidence="2">The sequence shown here is derived from an EMBL/GenBank/DDBJ whole genome shotgun (WGS) entry which is preliminary data.</text>
</comment>
<dbReference type="InterPro" id="IPR006637">
    <property type="entry name" value="ChW"/>
</dbReference>
<feature type="compositionally biased region" description="Low complexity" evidence="1">
    <location>
        <begin position="31"/>
        <end position="48"/>
    </location>
</feature>
<sequence>MNGLIRTSGKALVALSTGGLLGFTALTGTGTAEDRPPAAATPPAATTPSAGPRTYGKGATAEQALKAEIARRGPGAAAAPLVCYRAHVATKGWQESVCHGEPTGTIGRGLAIEAVNVAVTGVGRFCAKAHIRDLDWQEKRCSNGQGSVYVGTEGQNRPMEAFYLELTDNWADTVWGQAHVQDYDWMPVREAPNNITIGMTGAGKRLEAIRLAVYR</sequence>
<gene>
    <name evidence="2" type="ORF">E1298_10745</name>
</gene>
<dbReference type="RefSeq" id="WP_131891886.1">
    <property type="nucleotide sequence ID" value="NZ_SMKU01000039.1"/>
</dbReference>
<dbReference type="Pfam" id="PF07538">
    <property type="entry name" value="ChW"/>
    <property type="match status" value="2"/>
</dbReference>
<dbReference type="EMBL" id="SMKU01000039">
    <property type="protein sequence ID" value="TDD92488.1"/>
    <property type="molecule type" value="Genomic_DNA"/>
</dbReference>
<keyword evidence="3" id="KW-1185">Reference proteome</keyword>
<evidence type="ECO:0000313" key="2">
    <source>
        <dbReference type="EMBL" id="TDD92488.1"/>
    </source>
</evidence>
<organism evidence="2 3">
    <name type="scientific">Actinomadura rubrisoli</name>
    <dbReference type="NCBI Taxonomy" id="2530368"/>
    <lineage>
        <taxon>Bacteria</taxon>
        <taxon>Bacillati</taxon>
        <taxon>Actinomycetota</taxon>
        <taxon>Actinomycetes</taxon>
        <taxon>Streptosporangiales</taxon>
        <taxon>Thermomonosporaceae</taxon>
        <taxon>Actinomadura</taxon>
    </lineage>
</organism>
<evidence type="ECO:0000256" key="1">
    <source>
        <dbReference type="SAM" id="MobiDB-lite"/>
    </source>
</evidence>
<accession>A0A4R5BZ19</accession>
<protein>
    <submittedName>
        <fullName evidence="2">Polysaccharide deacetylase</fullName>
    </submittedName>
</protein>
<dbReference type="AlphaFoldDB" id="A0A4R5BZ19"/>